<dbReference type="AlphaFoldDB" id="A0A2W5MTH6"/>
<dbReference type="Gene3D" id="3.30.420.10">
    <property type="entry name" value="Ribonuclease H-like superfamily/Ribonuclease H"/>
    <property type="match status" value="1"/>
</dbReference>
<dbReference type="InterPro" id="IPR036397">
    <property type="entry name" value="RNaseH_sf"/>
</dbReference>
<reference evidence="1 2" key="1">
    <citation type="submission" date="2017-08" db="EMBL/GenBank/DDBJ databases">
        <title>Infants hospitalized years apart are colonized by the same room-sourced microbial strains.</title>
        <authorList>
            <person name="Brooks B."/>
            <person name="Olm M.R."/>
            <person name="Firek B.A."/>
            <person name="Baker R."/>
            <person name="Thomas B.C."/>
            <person name="Morowitz M.J."/>
            <person name="Banfield J.F."/>
        </authorList>
    </citation>
    <scope>NUCLEOTIDE SEQUENCE [LARGE SCALE GENOMIC DNA]</scope>
    <source>
        <strain evidence="1">S2_005_003_R2_47</strain>
    </source>
</reference>
<protein>
    <submittedName>
        <fullName evidence="1">Uncharacterized protein</fullName>
    </submittedName>
</protein>
<dbReference type="GO" id="GO:0003676">
    <property type="term" value="F:nucleic acid binding"/>
    <property type="evidence" value="ECO:0007669"/>
    <property type="project" value="InterPro"/>
</dbReference>
<dbReference type="Proteomes" id="UP000248597">
    <property type="component" value="Unassembled WGS sequence"/>
</dbReference>
<comment type="caution">
    <text evidence="1">The sequence shown here is derived from an EMBL/GenBank/DDBJ whole genome shotgun (WGS) entry which is preliminary data.</text>
</comment>
<gene>
    <name evidence="1" type="ORF">DI569_05820</name>
</gene>
<accession>A0A2W5MTH6</accession>
<organism evidence="1 2">
    <name type="scientific">Sphingopyxis macrogoltabida</name>
    <name type="common">Sphingomonas macrogoltabidus</name>
    <dbReference type="NCBI Taxonomy" id="33050"/>
    <lineage>
        <taxon>Bacteria</taxon>
        <taxon>Pseudomonadati</taxon>
        <taxon>Pseudomonadota</taxon>
        <taxon>Alphaproteobacteria</taxon>
        <taxon>Sphingomonadales</taxon>
        <taxon>Sphingomonadaceae</taxon>
        <taxon>Sphingopyxis</taxon>
    </lineage>
</organism>
<proteinExistence type="predicted"/>
<sequence length="158" mass="16945">MRYYLDAEFNGFGGALISIGLAPENDSRPPFYGAVSCPDPTPWVAAHVLPVLEAAPTTYVELQDAFADYLAADGEAILVADWPEDIVHAARLLVTDDGRRLILSAVGFQLAPVVNFSSAELSAVPHNAYHDAVALRTFCMARQATAQERCAAPAEAQK</sequence>
<evidence type="ECO:0000313" key="1">
    <source>
        <dbReference type="EMBL" id="PZQ23137.1"/>
    </source>
</evidence>
<evidence type="ECO:0000313" key="2">
    <source>
        <dbReference type="Proteomes" id="UP000248597"/>
    </source>
</evidence>
<name>A0A2W5MTH6_SPHMC</name>
<dbReference type="EMBL" id="QFPJ01000009">
    <property type="protein sequence ID" value="PZQ23137.1"/>
    <property type="molecule type" value="Genomic_DNA"/>
</dbReference>